<keyword evidence="3" id="KW-0002">3D-structure</keyword>
<dbReference type="Proteomes" id="UP000009072">
    <property type="component" value="Chromosome"/>
</dbReference>
<gene>
    <name evidence="1" type="ordered locus">MMOB1620</name>
</gene>
<dbReference type="EMDB" id="EMD-60718"/>
<sequence length="293" mass="33712">MKKTDKNQTGKEIMKKELLIKTNEQDINLAPKSQSTSKKLSNTWNYEELINQTKEIDVNSKIVKTELEYVEEDSRLRKEKIELIQKNYDNLNAKPLVGVDLYESYSLVLNKSAWNYNEIIQRDTQLTILDMALQVHLFLYEGKIIDIAHIQKIIKTFVLNVFAKIIKGVPIVLNPIIIFDSVRFDKSKILPVAVANPKLMPPLGVQDWDTIVDEDEEIKKIVSTFIKLLENALTVGHEVEFFQDTLLVRNVDGITSLYVSEKAAQVFNNSVIDQIMPEKPKYEALEDPFSNKK</sequence>
<keyword evidence="2" id="KW-1185">Reference proteome</keyword>
<reference evidence="3" key="2">
    <citation type="journal article" date="2025" name="Sci. Adv.">
        <title>Dimeric assembly of F&lt;sub&gt;1&lt;/sub&gt;-like ATPase for the gliding motility of &lt;i&gt;Mycoplasma&lt;/i&gt;.</title>
        <authorList>
            <person name="Toyonaga T."/>
            <person name="Kato T."/>
            <person name="Kawamoto A."/>
            <person name="Miyata T."/>
            <person name="Kawakami K."/>
            <person name="Fujita J."/>
            <person name="Hamaguchi T."/>
            <person name="Namba K."/>
            <person name="Miyata M."/>
        </authorList>
    </citation>
    <scope>STRUCTURE BY ELECTRON MICROSCOPY (3.20 ANGSTROMS)</scope>
</reference>
<dbReference type="PDB" id="9IO5">
    <property type="method" value="EM"/>
    <property type="resolution" value="3.20 A"/>
    <property type="chains" value="R/S/T/U/V/W=1-293"/>
</dbReference>
<dbReference type="RefSeq" id="WP_011264682.1">
    <property type="nucleotide sequence ID" value="NC_006908.1"/>
</dbReference>
<protein>
    <submittedName>
        <fullName evidence="1">Expressed protein</fullName>
    </submittedName>
</protein>
<dbReference type="EMBL" id="AE017308">
    <property type="protein sequence ID" value="AAT27648.1"/>
    <property type="molecule type" value="Genomic_DNA"/>
</dbReference>
<organism evidence="1 2">
    <name type="scientific">Mycoplasma mobile (strain ATCC 43663 / 163K / NCTC 11711)</name>
    <name type="common">Mesomycoplasma mobile</name>
    <dbReference type="NCBI Taxonomy" id="267748"/>
    <lineage>
        <taxon>Bacteria</taxon>
        <taxon>Bacillati</taxon>
        <taxon>Mycoplasmatota</taxon>
        <taxon>Mycoplasmoidales</taxon>
        <taxon>Metamycoplasmataceae</taxon>
        <taxon>Mesomycoplasma</taxon>
    </lineage>
</organism>
<dbReference type="HOGENOM" id="CLU_890872_0_0_14"/>
<dbReference type="eggNOG" id="ENOG5031Z4D">
    <property type="taxonomic scope" value="Bacteria"/>
</dbReference>
<evidence type="ECO:0007829" key="3">
    <source>
        <dbReference type="PDB" id="9IO5"/>
    </source>
</evidence>
<dbReference type="STRING" id="267748.MMOB1620"/>
<evidence type="ECO:0000313" key="1">
    <source>
        <dbReference type="EMBL" id="AAT27648.1"/>
    </source>
</evidence>
<dbReference type="AlphaFoldDB" id="Q6KIC8"/>
<dbReference type="SMR" id="Q6KIC8"/>
<evidence type="ECO:0000313" key="2">
    <source>
        <dbReference type="Proteomes" id="UP000009072"/>
    </source>
</evidence>
<reference evidence="1 2" key="1">
    <citation type="journal article" date="2004" name="Genome Res.">
        <title>The complete genome and proteome of Mycoplasma mobile.</title>
        <authorList>
            <person name="Jaffe J.D."/>
            <person name="Stange-Thomann N."/>
            <person name="Smith C."/>
            <person name="DeCaprio D."/>
            <person name="Fisher S."/>
            <person name="Butler J."/>
            <person name="Calvo S."/>
            <person name="Elkins T."/>
            <person name="FitzGerald M.G."/>
            <person name="Hafez N."/>
            <person name="Kodira C.D."/>
            <person name="Major J."/>
            <person name="Wang S."/>
            <person name="Wilkinson J."/>
            <person name="Nicol R."/>
            <person name="Nusbaum C."/>
            <person name="Birren B."/>
            <person name="Berg H.C."/>
            <person name="Church G.M."/>
        </authorList>
    </citation>
    <scope>NUCLEOTIDE SEQUENCE [LARGE SCALE GENOMIC DNA]</scope>
    <source>
        <strain evidence="2">ATCC 43663 / 163K / NCTC 11711</strain>
    </source>
</reference>
<accession>Q6KIC8</accession>
<dbReference type="KEGG" id="mmo:MMOB1620"/>
<proteinExistence type="evidence at protein level"/>
<name>Q6KIC8_MYCM1</name>